<dbReference type="Proteomes" id="UP000035352">
    <property type="component" value="Chromosome"/>
</dbReference>
<sequence>MNELWGRLESLFEAHAPTLLPTLRPPASAQQIEAAERTMGISFTEDLRAAYLRHDGAADETMEHRPFFFHYGAWCSLERMLEKWHSMCDLVASLKDEPGGDDQFPVEDDSWADLEVRPEYWNRHRIPVSRTNTINSLYVDLQPGPAGVRGQLLQDSGAGEPLVIARSLNEYLGTMADRIEQGLLAWDNNKGWVNASTGTTVLEWKSMWGR</sequence>
<dbReference type="STRING" id="413882.AAW51_5253"/>
<dbReference type="KEGG" id="pbh:AAW51_5253"/>
<feature type="domain" description="Knr4/Smi1-like" evidence="1">
    <location>
        <begin position="26"/>
        <end position="174"/>
    </location>
</feature>
<dbReference type="AlphaFoldDB" id="A0A0G3BR94"/>
<name>A0A0G3BR94_9BURK</name>
<reference evidence="2 3" key="1">
    <citation type="submission" date="2015-05" db="EMBL/GenBank/DDBJ databases">
        <authorList>
            <person name="Tang B."/>
            <person name="Yu Y."/>
        </authorList>
    </citation>
    <scope>NUCLEOTIDE SEQUENCE [LARGE SCALE GENOMIC DNA]</scope>
    <source>
        <strain evidence="2 3">DSM 7029</strain>
    </source>
</reference>
<dbReference type="InterPro" id="IPR037883">
    <property type="entry name" value="Knr4/Smi1-like_sf"/>
</dbReference>
<accession>A0A0G3BR94</accession>
<dbReference type="OrthoDB" id="9000310at2"/>
<keyword evidence="3" id="KW-1185">Reference proteome</keyword>
<dbReference type="PANTHER" id="PTHR47432">
    <property type="entry name" value="CELL WALL ASSEMBLY REGULATOR SMI1"/>
    <property type="match status" value="1"/>
</dbReference>
<dbReference type="Pfam" id="PF09346">
    <property type="entry name" value="SMI1_KNR4"/>
    <property type="match status" value="1"/>
</dbReference>
<proteinExistence type="predicted"/>
<dbReference type="InterPro" id="IPR018958">
    <property type="entry name" value="Knr4/Smi1-like_dom"/>
</dbReference>
<evidence type="ECO:0000259" key="1">
    <source>
        <dbReference type="SMART" id="SM00860"/>
    </source>
</evidence>
<organism evidence="2 3">
    <name type="scientific">Caldimonas brevitalea</name>
    <dbReference type="NCBI Taxonomy" id="413882"/>
    <lineage>
        <taxon>Bacteria</taxon>
        <taxon>Pseudomonadati</taxon>
        <taxon>Pseudomonadota</taxon>
        <taxon>Betaproteobacteria</taxon>
        <taxon>Burkholderiales</taxon>
        <taxon>Sphaerotilaceae</taxon>
        <taxon>Caldimonas</taxon>
    </lineage>
</organism>
<dbReference type="PANTHER" id="PTHR47432:SF1">
    <property type="entry name" value="CELL WALL ASSEMBLY REGULATOR SMI1"/>
    <property type="match status" value="1"/>
</dbReference>
<dbReference type="SUPFAM" id="SSF160631">
    <property type="entry name" value="SMI1/KNR4-like"/>
    <property type="match status" value="1"/>
</dbReference>
<dbReference type="EMBL" id="CP011371">
    <property type="protein sequence ID" value="AKJ31944.1"/>
    <property type="molecule type" value="Genomic_DNA"/>
</dbReference>
<dbReference type="SMART" id="SM00860">
    <property type="entry name" value="SMI1_KNR4"/>
    <property type="match status" value="1"/>
</dbReference>
<dbReference type="InterPro" id="IPR051873">
    <property type="entry name" value="KNR4/SMI1_regulator"/>
</dbReference>
<dbReference type="RefSeq" id="WP_053013929.1">
    <property type="nucleotide sequence ID" value="NZ_CP011371.1"/>
</dbReference>
<gene>
    <name evidence="2" type="ORF">AAW51_5253</name>
</gene>
<protein>
    <submittedName>
        <fullName evidence="2">Glucan synthase 1-related protein</fullName>
    </submittedName>
</protein>
<evidence type="ECO:0000313" key="2">
    <source>
        <dbReference type="EMBL" id="AKJ31944.1"/>
    </source>
</evidence>
<evidence type="ECO:0000313" key="3">
    <source>
        <dbReference type="Proteomes" id="UP000035352"/>
    </source>
</evidence>